<feature type="disulfide bond" evidence="2">
    <location>
        <begin position="811"/>
        <end position="825"/>
    </location>
</feature>
<evidence type="ECO:0000259" key="4">
    <source>
        <dbReference type="PROSITE" id="PS50941"/>
    </source>
</evidence>
<dbReference type="AlphaFoldDB" id="A0A1Y1V917"/>
<feature type="transmembrane region" description="Helical" evidence="3">
    <location>
        <begin position="1048"/>
        <end position="1068"/>
    </location>
</feature>
<dbReference type="Gene3D" id="3.30.60.10">
    <property type="entry name" value="Endochitinase-like"/>
    <property type="match status" value="1"/>
</dbReference>
<dbReference type="PROSITE" id="PS50941">
    <property type="entry name" value="CHIT_BIND_I_2"/>
    <property type="match status" value="1"/>
</dbReference>
<reference evidence="5 6" key="2">
    <citation type="submission" date="2016-08" db="EMBL/GenBank/DDBJ databases">
        <title>Pervasive Adenine N6-methylation of Active Genes in Fungi.</title>
        <authorList>
            <consortium name="DOE Joint Genome Institute"/>
            <person name="Mondo S.J."/>
            <person name="Dannebaum R.O."/>
            <person name="Kuo R.C."/>
            <person name="Labutti K."/>
            <person name="Haridas S."/>
            <person name="Kuo A."/>
            <person name="Salamov A."/>
            <person name="Ahrendt S.R."/>
            <person name="Lipzen A."/>
            <person name="Sullivan W."/>
            <person name="Andreopoulos W.B."/>
            <person name="Clum A."/>
            <person name="Lindquist E."/>
            <person name="Daum C."/>
            <person name="Ramamoorthy G.K."/>
            <person name="Gryganskyi A."/>
            <person name="Culley D."/>
            <person name="Magnuson J.K."/>
            <person name="James T.Y."/>
            <person name="O'Malley M.A."/>
            <person name="Stajich J.E."/>
            <person name="Spatafora J.W."/>
            <person name="Visel A."/>
            <person name="Grigoriev I.V."/>
        </authorList>
    </citation>
    <scope>NUCLEOTIDE SEQUENCE [LARGE SCALE GENOMIC DNA]</scope>
    <source>
        <strain evidence="6">finn</strain>
    </source>
</reference>
<reference evidence="5 6" key="1">
    <citation type="submission" date="2016-08" db="EMBL/GenBank/DDBJ databases">
        <title>Genomes of anaerobic fungi encode conserved fungal cellulosomes for biomass hydrolysis.</title>
        <authorList>
            <consortium name="DOE Joint Genome Institute"/>
            <person name="Haitjema C.H."/>
            <person name="Gilmore S.P."/>
            <person name="Henske J.K."/>
            <person name="Solomon K.V."/>
            <person name="De Groot R."/>
            <person name="Kuo A."/>
            <person name="Mondo S.J."/>
            <person name="Salamov A.A."/>
            <person name="Labutti K."/>
            <person name="Zhao Z."/>
            <person name="Chiniquy J."/>
            <person name="Barry K."/>
            <person name="Brewer H.M."/>
            <person name="Purvine S.O."/>
            <person name="Wright A.T."/>
            <person name="Boxma B."/>
            <person name="Van Alen T."/>
            <person name="Hackstein J.H."/>
            <person name="Baker S.E."/>
            <person name="Grigoriev I.V."/>
            <person name="O'Malley M.A."/>
        </authorList>
    </citation>
    <scope>NUCLEOTIDE SEQUENCE [LARGE SCALE GENOMIC DNA]</scope>
    <source>
        <strain evidence="6">finn</strain>
    </source>
</reference>
<dbReference type="GO" id="GO:0008061">
    <property type="term" value="F:chitin binding"/>
    <property type="evidence" value="ECO:0007669"/>
    <property type="project" value="UniProtKB-UniRule"/>
</dbReference>
<dbReference type="SUPFAM" id="SSF57016">
    <property type="entry name" value="Plant lectins/antimicrobial peptides"/>
    <property type="match status" value="1"/>
</dbReference>
<feature type="disulfide bond" evidence="2">
    <location>
        <begin position="797"/>
        <end position="812"/>
    </location>
</feature>
<feature type="domain" description="Chitin-binding type-1" evidence="4">
    <location>
        <begin position="794"/>
        <end position="838"/>
    </location>
</feature>
<sequence>MNEIKELEYTSNNECSNANLNKIQYSINIDKNKHFTSNFKICLDVTIYIDDSTKKIGTKDEFNKCSTSIKKYEINENGVAFAFSCGNFNENKSEYAGNYLLNDQLYNCITIPNLNTIKTSCYELKKRDGFNEIKIFKKQNFLNDNYLYVELRDLFEIQDIDIENIGLFDCFKNKCTKTTGFFKYNIPTSIAKCTTTNKCQIYTSLQNECDENNPEVLQVRYDNTTDTLQYCDEFNHFSPMISNINIYVNLNNNQPYIKVKPDIIGLSQYSITLPTCSSINENSSCKTGINENVETCIDTNGRIYKNRSGKCFLYYGYINNENSIRIFQKGSQPNNFFEVTSTMNNIIFNSYETQPYFVVYDCFNNKCVQSSAVVRYTLRHSMKKNPDEFIRCSSTKPTGCQKIKYAFSDECSGTQSHPNEGKIIFTPVSSKTNNGVLQICMDTNGKASGNKKLEFVSIFTNYIIENNFGMTIGQTLFFPDTIPEQKVFMKVTYNAIVMMQGLRLHQVGENGIDILNLSTIKSGYYWGSNKQLINCNKAFTNTCESIRITNFDCYIVGTLSIDLDNNYKYCIKQYTAIELPDDIPHYYPLILNSTYNYGSYISNIPDSTNNGLLNVTRTSITQVIEKEIYVDDNNIEVSIKEFEKCDSPIQKYQCNSNGYCHITSCCNVGIDKNCISDFYLYNNRLYNCIDTPIPENINFSCIKEPVKESFTDIVVFKKNEKNDIWNKMNRFDKLTDKDIPHVLIYDCAKAKCIPTSGYIRYNNNNSLAKCTIKQCEVIKNPYLSTCEKYSISYNNECGPSHNNTICGNSQCCNTNGICGTTTSFCNDNCLSEFGKCKIDNTLYSTYNIIQARLNQSQLQFCDRNHNFNNITDSNNESFFIIEDKLSFVETKKNLIALVQNGINLPYCYYIYPNDACRSNINTYVDSCIYNNIIYTNNKENKCTETYGKTSKAGIKIFQKGSKSYEFTDVTNNLKEIKITTNEINPFFLLYNCTNSGCKHYTSNYKFDISDTIEKEFICSEKEYACYLLNIDYTDDKNYANKNGINYKYLHLSTITSIIILILLHYCFIII</sequence>
<evidence type="ECO:0000313" key="6">
    <source>
        <dbReference type="Proteomes" id="UP000193719"/>
    </source>
</evidence>
<evidence type="ECO:0000313" key="5">
    <source>
        <dbReference type="EMBL" id="ORX50278.1"/>
    </source>
</evidence>
<dbReference type="InterPro" id="IPR036861">
    <property type="entry name" value="Endochitinase-like_sf"/>
</dbReference>
<keyword evidence="3" id="KW-1133">Transmembrane helix</keyword>
<organism evidence="5 6">
    <name type="scientific">Piromyces finnis</name>
    <dbReference type="NCBI Taxonomy" id="1754191"/>
    <lineage>
        <taxon>Eukaryota</taxon>
        <taxon>Fungi</taxon>
        <taxon>Fungi incertae sedis</taxon>
        <taxon>Chytridiomycota</taxon>
        <taxon>Chytridiomycota incertae sedis</taxon>
        <taxon>Neocallimastigomycetes</taxon>
        <taxon>Neocallimastigales</taxon>
        <taxon>Neocallimastigaceae</taxon>
        <taxon>Piromyces</taxon>
    </lineage>
</organism>
<comment type="caution">
    <text evidence="2">Lacks conserved residue(s) required for the propagation of feature annotation.</text>
</comment>
<keyword evidence="3" id="KW-0472">Membrane</keyword>
<dbReference type="OrthoDB" id="2136620at2759"/>
<protein>
    <recommendedName>
        <fullName evidence="4">Chitin-binding type-1 domain-containing protein</fullName>
    </recommendedName>
</protein>
<comment type="caution">
    <text evidence="5">The sequence shown here is derived from an EMBL/GenBank/DDBJ whole genome shotgun (WGS) entry which is preliminary data.</text>
</comment>
<evidence type="ECO:0000256" key="3">
    <source>
        <dbReference type="SAM" id="Phobius"/>
    </source>
</evidence>
<feature type="disulfide bond" evidence="2">
    <location>
        <begin position="806"/>
        <end position="818"/>
    </location>
</feature>
<keyword evidence="6" id="KW-1185">Reference proteome</keyword>
<keyword evidence="3" id="KW-0812">Transmembrane</keyword>
<gene>
    <name evidence="5" type="ORF">BCR36DRAFT_352283</name>
</gene>
<dbReference type="Proteomes" id="UP000193719">
    <property type="component" value="Unassembled WGS sequence"/>
</dbReference>
<keyword evidence="1 2" id="KW-0147">Chitin-binding</keyword>
<evidence type="ECO:0000256" key="2">
    <source>
        <dbReference type="PROSITE-ProRule" id="PRU00261"/>
    </source>
</evidence>
<dbReference type="EMBL" id="MCFH01000021">
    <property type="protein sequence ID" value="ORX50278.1"/>
    <property type="molecule type" value="Genomic_DNA"/>
</dbReference>
<name>A0A1Y1V917_9FUNG</name>
<keyword evidence="2" id="KW-1015">Disulfide bond</keyword>
<accession>A0A1Y1V917</accession>
<dbReference type="InterPro" id="IPR001002">
    <property type="entry name" value="Chitin-bd_1"/>
</dbReference>
<dbReference type="CDD" id="cd00035">
    <property type="entry name" value="ChtBD1"/>
    <property type="match status" value="1"/>
</dbReference>
<evidence type="ECO:0000256" key="1">
    <source>
        <dbReference type="ARBA" id="ARBA00022669"/>
    </source>
</evidence>
<proteinExistence type="predicted"/>